<feature type="compositionally biased region" description="Acidic residues" evidence="1">
    <location>
        <begin position="71"/>
        <end position="85"/>
    </location>
</feature>
<dbReference type="GeneID" id="14871275"/>
<feature type="compositionally biased region" description="Low complexity" evidence="1">
    <location>
        <begin position="177"/>
        <end position="203"/>
    </location>
</feature>
<dbReference type="AlphaFoldDB" id="F4PZ69"/>
<keyword evidence="3" id="KW-1185">Reference proteome</keyword>
<accession>F4PZ69</accession>
<feature type="region of interest" description="Disordered" evidence="1">
    <location>
        <begin position="165"/>
        <end position="205"/>
    </location>
</feature>
<sequence>MQTHHTTILPLIPFSWFDRLDEIKDRFEHPPNLQHEFTKFLDHLLHWTQRLNVTHHDHFLGLPIVQQLQQENEDEEPQHDEDEEDTNHSPTPAQVIDMFGVPDILLNSAYSPEDIDNSLTDIIQNRMTQFVVQHDKATNISPSINSLTLVHGLLEMVAVVESKNNNNNENHSENNNHNENNNENDNNNNNNHNEINNNNNNNNKDNEKIEIIEHNQQKISQVIKILEFNDSANLRGVFKILNKYF</sequence>
<proteinExistence type="predicted"/>
<organism evidence="2 3">
    <name type="scientific">Cavenderia fasciculata</name>
    <name type="common">Slime mold</name>
    <name type="synonym">Dictyostelium fasciculatum</name>
    <dbReference type="NCBI Taxonomy" id="261658"/>
    <lineage>
        <taxon>Eukaryota</taxon>
        <taxon>Amoebozoa</taxon>
        <taxon>Evosea</taxon>
        <taxon>Eumycetozoa</taxon>
        <taxon>Dictyostelia</taxon>
        <taxon>Acytosteliales</taxon>
        <taxon>Cavenderiaceae</taxon>
        <taxon>Cavenderia</taxon>
    </lineage>
</organism>
<reference evidence="3" key="1">
    <citation type="journal article" date="2011" name="Genome Res.">
        <title>Phylogeny-wide analysis of social amoeba genomes highlights ancient origins for complex intercellular communication.</title>
        <authorList>
            <person name="Heidel A.J."/>
            <person name="Lawal H.M."/>
            <person name="Felder M."/>
            <person name="Schilde C."/>
            <person name="Helps N.R."/>
            <person name="Tunggal B."/>
            <person name="Rivero F."/>
            <person name="John U."/>
            <person name="Schleicher M."/>
            <person name="Eichinger L."/>
            <person name="Platzer M."/>
            <person name="Noegel A.A."/>
            <person name="Schaap P."/>
            <person name="Gloeckner G."/>
        </authorList>
    </citation>
    <scope>NUCLEOTIDE SEQUENCE [LARGE SCALE GENOMIC DNA]</scope>
    <source>
        <strain evidence="3">SH3</strain>
    </source>
</reference>
<dbReference type="Proteomes" id="UP000007797">
    <property type="component" value="Unassembled WGS sequence"/>
</dbReference>
<dbReference type="EMBL" id="GL883016">
    <property type="protein sequence ID" value="EGG19098.1"/>
    <property type="molecule type" value="Genomic_DNA"/>
</dbReference>
<dbReference type="KEGG" id="dfa:DFA_02344"/>
<evidence type="ECO:0000313" key="3">
    <source>
        <dbReference type="Proteomes" id="UP000007797"/>
    </source>
</evidence>
<feature type="region of interest" description="Disordered" evidence="1">
    <location>
        <begin position="70"/>
        <end position="94"/>
    </location>
</feature>
<evidence type="ECO:0000256" key="1">
    <source>
        <dbReference type="SAM" id="MobiDB-lite"/>
    </source>
</evidence>
<gene>
    <name evidence="2" type="ORF">DFA_02344</name>
</gene>
<evidence type="ECO:0000313" key="2">
    <source>
        <dbReference type="EMBL" id="EGG19098.1"/>
    </source>
</evidence>
<protein>
    <submittedName>
        <fullName evidence="2">Uncharacterized protein</fullName>
    </submittedName>
</protein>
<dbReference type="RefSeq" id="XP_004366731.1">
    <property type="nucleotide sequence ID" value="XM_004366674.1"/>
</dbReference>
<name>F4PZ69_CACFS</name>